<protein>
    <submittedName>
        <fullName evidence="2">Uncharacterized protein</fullName>
    </submittedName>
</protein>
<name>A0A521CW34_9FLAO</name>
<evidence type="ECO:0000313" key="3">
    <source>
        <dbReference type="Proteomes" id="UP000317289"/>
    </source>
</evidence>
<dbReference type="AlphaFoldDB" id="A0A521CW34"/>
<evidence type="ECO:0000313" key="1">
    <source>
        <dbReference type="EMBL" id="MRX67052.1"/>
    </source>
</evidence>
<reference evidence="1 4" key="2">
    <citation type="submission" date="2019-11" db="EMBL/GenBank/DDBJ databases">
        <title>Flavobacterium resistens genome.</title>
        <authorList>
            <person name="Wilson V.M."/>
            <person name="Newman J.D."/>
        </authorList>
    </citation>
    <scope>NUCLEOTIDE SEQUENCE [LARGE SCALE GENOMIC DNA]</scope>
    <source>
        <strain evidence="1 4">DSM 19382</strain>
    </source>
</reference>
<dbReference type="EMBL" id="WKKG01000001">
    <property type="protein sequence ID" value="MRX67052.1"/>
    <property type="molecule type" value="Genomic_DNA"/>
</dbReference>
<dbReference type="EMBL" id="FXTA01000002">
    <property type="protein sequence ID" value="SMO63655.1"/>
    <property type="molecule type" value="Genomic_DNA"/>
</dbReference>
<organism evidence="2 3">
    <name type="scientific">Flavobacterium resistens</name>
    <dbReference type="NCBI Taxonomy" id="443612"/>
    <lineage>
        <taxon>Bacteria</taxon>
        <taxon>Pseudomonadati</taxon>
        <taxon>Bacteroidota</taxon>
        <taxon>Flavobacteriia</taxon>
        <taxon>Flavobacteriales</taxon>
        <taxon>Flavobacteriaceae</taxon>
        <taxon>Flavobacterium</taxon>
    </lineage>
</organism>
<dbReference type="OrthoDB" id="1376064at2"/>
<dbReference type="Proteomes" id="UP000317289">
    <property type="component" value="Unassembled WGS sequence"/>
</dbReference>
<gene>
    <name evidence="1" type="ORF">GJU42_03645</name>
    <name evidence="2" type="ORF">SAMN06265349_102985</name>
</gene>
<evidence type="ECO:0000313" key="4">
    <source>
        <dbReference type="Proteomes" id="UP000468990"/>
    </source>
</evidence>
<accession>A0A521CW34</accession>
<sequence>MQKKLSFEKGTLVIGYCDNSQDISVYESGEYTEPIRLTFIPNLIMTEDICIEYTNEIMPKIIAETKIIISENDDFYKNFEFDFNSEFLGFQLERNALNNRLIVGESWMRLKYHLK</sequence>
<dbReference type="RefSeq" id="WP_142450614.1">
    <property type="nucleotide sequence ID" value="NZ_FXTA01000002.1"/>
</dbReference>
<evidence type="ECO:0000313" key="2">
    <source>
        <dbReference type="EMBL" id="SMO63655.1"/>
    </source>
</evidence>
<dbReference type="Proteomes" id="UP000468990">
    <property type="component" value="Unassembled WGS sequence"/>
</dbReference>
<keyword evidence="4" id="KW-1185">Reference proteome</keyword>
<proteinExistence type="predicted"/>
<reference evidence="2 3" key="1">
    <citation type="submission" date="2017-05" db="EMBL/GenBank/DDBJ databases">
        <authorList>
            <person name="Varghese N."/>
            <person name="Submissions S."/>
        </authorList>
    </citation>
    <scope>NUCLEOTIDE SEQUENCE [LARGE SCALE GENOMIC DNA]</scope>
    <source>
        <strain evidence="2 3">DSM 19382</strain>
    </source>
</reference>